<gene>
    <name evidence="1" type="ORF">NDI37_01850</name>
</gene>
<comment type="caution">
    <text evidence="1">The sequence shown here is derived from an EMBL/GenBank/DDBJ whole genome shotgun (WGS) entry which is preliminary data.</text>
</comment>
<protein>
    <submittedName>
        <fullName evidence="1">Uncharacterized protein</fullName>
    </submittedName>
</protein>
<evidence type="ECO:0000313" key="1">
    <source>
        <dbReference type="EMBL" id="MEP0863208.1"/>
    </source>
</evidence>
<keyword evidence="2" id="KW-1185">Reference proteome</keyword>
<sequence>MSDLQTAYKEVALAVWEQVLEKHPEDLAVLKRTCRVKGKGKKLQTLFQKQILWY</sequence>
<reference evidence="1 2" key="1">
    <citation type="submission" date="2022-04" db="EMBL/GenBank/DDBJ databases">
        <title>Positive selection, recombination, and allopatry shape intraspecific diversity of widespread and dominant cyanobacteria.</title>
        <authorList>
            <person name="Wei J."/>
            <person name="Shu W."/>
            <person name="Hu C."/>
        </authorList>
    </citation>
    <scope>NUCLEOTIDE SEQUENCE [LARGE SCALE GENOMIC DNA]</scope>
    <source>
        <strain evidence="1 2">GB2-A5</strain>
    </source>
</reference>
<proteinExistence type="predicted"/>
<accession>A0ABV0JID5</accession>
<dbReference type="RefSeq" id="WP_190427913.1">
    <property type="nucleotide sequence ID" value="NZ_JAMPKK010000002.1"/>
</dbReference>
<evidence type="ECO:0000313" key="2">
    <source>
        <dbReference type="Proteomes" id="UP001442494"/>
    </source>
</evidence>
<dbReference type="EMBL" id="JAMPKK010000002">
    <property type="protein sequence ID" value="MEP0863208.1"/>
    <property type="molecule type" value="Genomic_DNA"/>
</dbReference>
<name>A0ABV0JID5_9CYAN</name>
<dbReference type="Proteomes" id="UP001442494">
    <property type="component" value="Unassembled WGS sequence"/>
</dbReference>
<organism evidence="1 2">
    <name type="scientific">Funiculus sociatus GB2-A5</name>
    <dbReference type="NCBI Taxonomy" id="2933946"/>
    <lineage>
        <taxon>Bacteria</taxon>
        <taxon>Bacillati</taxon>
        <taxon>Cyanobacteriota</taxon>
        <taxon>Cyanophyceae</taxon>
        <taxon>Coleofasciculales</taxon>
        <taxon>Coleofasciculaceae</taxon>
        <taxon>Funiculus</taxon>
    </lineage>
</organism>